<evidence type="ECO:0000259" key="7">
    <source>
        <dbReference type="Pfam" id="PF00892"/>
    </source>
</evidence>
<dbReference type="Proteomes" id="UP000193200">
    <property type="component" value="Unassembled WGS sequence"/>
</dbReference>
<dbReference type="InterPro" id="IPR000620">
    <property type="entry name" value="EamA_dom"/>
</dbReference>
<feature type="transmembrane region" description="Helical" evidence="6">
    <location>
        <begin position="197"/>
        <end position="218"/>
    </location>
</feature>
<feature type="transmembrane region" description="Helical" evidence="6">
    <location>
        <begin position="136"/>
        <end position="154"/>
    </location>
</feature>
<evidence type="ECO:0000313" key="9">
    <source>
        <dbReference type="Proteomes" id="UP000193200"/>
    </source>
</evidence>
<evidence type="ECO:0000313" key="8">
    <source>
        <dbReference type="EMBL" id="SLN75846.1"/>
    </source>
</evidence>
<evidence type="ECO:0000256" key="4">
    <source>
        <dbReference type="ARBA" id="ARBA00022989"/>
    </source>
</evidence>
<feature type="transmembrane region" description="Helical" evidence="6">
    <location>
        <begin position="230"/>
        <end position="249"/>
    </location>
</feature>
<dbReference type="EMBL" id="FWFR01000004">
    <property type="protein sequence ID" value="SLN75846.1"/>
    <property type="molecule type" value="Genomic_DNA"/>
</dbReference>
<keyword evidence="2" id="KW-1003">Cell membrane</keyword>
<comment type="subcellular location">
    <subcellularLocation>
        <location evidence="1">Cell membrane</location>
        <topology evidence="1">Multi-pass membrane protein</topology>
    </subcellularLocation>
</comment>
<name>A0A1Y5TYH4_9PROT</name>
<evidence type="ECO:0000256" key="1">
    <source>
        <dbReference type="ARBA" id="ARBA00004651"/>
    </source>
</evidence>
<feature type="transmembrane region" description="Helical" evidence="6">
    <location>
        <begin position="86"/>
        <end position="103"/>
    </location>
</feature>
<feature type="transmembrane region" description="Helical" evidence="6">
    <location>
        <begin position="109"/>
        <end position="129"/>
    </location>
</feature>
<dbReference type="InterPro" id="IPR037185">
    <property type="entry name" value="EmrE-like"/>
</dbReference>
<accession>A0A1Y5TYH4</accession>
<dbReference type="InParanoid" id="A0A1Y5TYH4"/>
<dbReference type="PANTHER" id="PTHR32322:SF18">
    <property type="entry name" value="S-ADENOSYLMETHIONINE_S-ADENOSYLHOMOCYSTEINE TRANSPORTER"/>
    <property type="match status" value="1"/>
</dbReference>
<keyword evidence="4 6" id="KW-1133">Transmembrane helix</keyword>
<feature type="transmembrane region" description="Helical" evidence="6">
    <location>
        <begin position="166"/>
        <end position="185"/>
    </location>
</feature>
<feature type="transmembrane region" description="Helical" evidence="6">
    <location>
        <begin position="286"/>
        <end position="304"/>
    </location>
</feature>
<keyword evidence="5 6" id="KW-0472">Membrane</keyword>
<evidence type="ECO:0000256" key="6">
    <source>
        <dbReference type="SAM" id="Phobius"/>
    </source>
</evidence>
<proteinExistence type="predicted"/>
<reference evidence="8 9" key="1">
    <citation type="submission" date="2017-03" db="EMBL/GenBank/DDBJ databases">
        <authorList>
            <person name="Afonso C.L."/>
            <person name="Miller P.J."/>
            <person name="Scott M.A."/>
            <person name="Spackman E."/>
            <person name="Goraichik I."/>
            <person name="Dimitrov K.M."/>
            <person name="Suarez D.L."/>
            <person name="Swayne D.E."/>
        </authorList>
    </citation>
    <scope>NUCLEOTIDE SEQUENCE [LARGE SCALE GENOMIC DNA]</scope>
    <source>
        <strain evidence="8 9">CECT 7691</strain>
    </source>
</reference>
<organism evidence="8 9">
    <name type="scientific">Oceanibacterium hippocampi</name>
    <dbReference type="NCBI Taxonomy" id="745714"/>
    <lineage>
        <taxon>Bacteria</taxon>
        <taxon>Pseudomonadati</taxon>
        <taxon>Pseudomonadota</taxon>
        <taxon>Alphaproteobacteria</taxon>
        <taxon>Sneathiellales</taxon>
        <taxon>Sneathiellaceae</taxon>
        <taxon>Oceanibacterium</taxon>
    </lineage>
</organism>
<keyword evidence="9" id="KW-1185">Reference proteome</keyword>
<feature type="transmembrane region" description="Helical" evidence="6">
    <location>
        <begin position="48"/>
        <end position="66"/>
    </location>
</feature>
<dbReference type="InterPro" id="IPR050638">
    <property type="entry name" value="AA-Vitamin_Transporters"/>
</dbReference>
<dbReference type="GO" id="GO:0005886">
    <property type="term" value="C:plasma membrane"/>
    <property type="evidence" value="ECO:0007669"/>
    <property type="project" value="UniProtKB-SubCell"/>
</dbReference>
<evidence type="ECO:0000256" key="3">
    <source>
        <dbReference type="ARBA" id="ARBA00022692"/>
    </source>
</evidence>
<dbReference type="FunCoup" id="A0A1Y5TYH4">
    <property type="interactions" value="62"/>
</dbReference>
<protein>
    <submittedName>
        <fullName evidence="8">Putative DMT superfamily transporter inner membrane protein</fullName>
    </submittedName>
</protein>
<feature type="transmembrane region" description="Helical" evidence="6">
    <location>
        <begin position="261"/>
        <end position="280"/>
    </location>
</feature>
<feature type="domain" description="EamA" evidence="7">
    <location>
        <begin position="168"/>
        <end position="301"/>
    </location>
</feature>
<sequence>MTPIAKPADPAQDPGARLLAYMLLGLTALFWAGNAISGRLAVGEVSPMTLTCVRWGVIILCFAIWLRRPLRAAWPVIRRDWLRISLMGTSGFTLFTALFYYAAHYTSAMNILILQGAIPVLVLLGARFLQGTAISFLQAVGMAITTVGVVLIATRGDLGALLSLRFNTGDLLMLAACVVHAGYTLSLRRKSGLDPMVLFFVMAAAGFVSSAPLLALEIQSGLARWPSPTGWALLAFVTIFPSAIGQVFFIRGIGLIGPGRAGLFINLVPVFGALLAVVILGETMAGFHVAALALVLGGIFLAEIRSRY</sequence>
<evidence type="ECO:0000256" key="5">
    <source>
        <dbReference type="ARBA" id="ARBA00023136"/>
    </source>
</evidence>
<feature type="domain" description="EamA" evidence="7">
    <location>
        <begin position="20"/>
        <end position="153"/>
    </location>
</feature>
<dbReference type="RefSeq" id="WP_217808161.1">
    <property type="nucleotide sequence ID" value="NZ_FWFR01000004.1"/>
</dbReference>
<dbReference type="PANTHER" id="PTHR32322">
    <property type="entry name" value="INNER MEMBRANE TRANSPORTER"/>
    <property type="match status" value="1"/>
</dbReference>
<dbReference type="Pfam" id="PF00892">
    <property type="entry name" value="EamA"/>
    <property type="match status" value="2"/>
</dbReference>
<evidence type="ECO:0000256" key="2">
    <source>
        <dbReference type="ARBA" id="ARBA00022475"/>
    </source>
</evidence>
<dbReference type="AlphaFoldDB" id="A0A1Y5TYH4"/>
<dbReference type="SUPFAM" id="SSF103481">
    <property type="entry name" value="Multidrug resistance efflux transporter EmrE"/>
    <property type="match status" value="2"/>
</dbReference>
<keyword evidence="3 6" id="KW-0812">Transmembrane</keyword>
<gene>
    <name evidence="8" type="ORF">OCH7691_03980</name>
</gene>
<feature type="transmembrane region" description="Helical" evidence="6">
    <location>
        <begin position="18"/>
        <end position="36"/>
    </location>
</feature>